<feature type="domain" description="DNA methylase adenine-specific" evidence="8">
    <location>
        <begin position="192"/>
        <end position="460"/>
    </location>
</feature>
<dbReference type="InterPro" id="IPR029063">
    <property type="entry name" value="SAM-dependent_MTases_sf"/>
</dbReference>
<dbReference type="GO" id="GO:0009307">
    <property type="term" value="P:DNA restriction-modification system"/>
    <property type="evidence" value="ECO:0007669"/>
    <property type="project" value="UniProtKB-KW"/>
</dbReference>
<evidence type="ECO:0000259" key="9">
    <source>
        <dbReference type="Pfam" id="PF12161"/>
    </source>
</evidence>
<feature type="coiled-coil region" evidence="7">
    <location>
        <begin position="458"/>
        <end position="495"/>
    </location>
</feature>
<dbReference type="Pfam" id="PF12161">
    <property type="entry name" value="HsdM_N"/>
    <property type="match status" value="1"/>
</dbReference>
<dbReference type="GO" id="GO:0009007">
    <property type="term" value="F:site-specific DNA-methyltransferase (adenine-specific) activity"/>
    <property type="evidence" value="ECO:0007669"/>
    <property type="project" value="UniProtKB-EC"/>
</dbReference>
<dbReference type="AlphaFoldDB" id="A0A165ZW55"/>
<dbReference type="Pfam" id="PF02384">
    <property type="entry name" value="N6_Mtase"/>
    <property type="match status" value="1"/>
</dbReference>
<dbReference type="PATRIC" id="fig|66851.6.peg.1779"/>
<dbReference type="OrthoDB" id="45790at2157"/>
<dbReference type="Gene3D" id="1.20.1260.30">
    <property type="match status" value="1"/>
</dbReference>
<organism evidence="10 11">
    <name type="scientific">Methanobrevibacter oralis</name>
    <dbReference type="NCBI Taxonomy" id="66851"/>
    <lineage>
        <taxon>Archaea</taxon>
        <taxon>Methanobacteriati</taxon>
        <taxon>Methanobacteriota</taxon>
        <taxon>Methanomada group</taxon>
        <taxon>Methanobacteria</taxon>
        <taxon>Methanobacteriales</taxon>
        <taxon>Methanobacteriaceae</taxon>
        <taxon>Methanobrevibacter</taxon>
    </lineage>
</organism>
<keyword evidence="7" id="KW-0175">Coiled coil</keyword>
<protein>
    <recommendedName>
        <fullName evidence="1">site-specific DNA-methyltransferase (adenine-specific)</fullName>
        <ecNumber evidence="1">2.1.1.72</ecNumber>
    </recommendedName>
</protein>
<dbReference type="EMBL" id="LWMU01000093">
    <property type="protein sequence ID" value="KZX11246.1"/>
    <property type="molecule type" value="Genomic_DNA"/>
</dbReference>
<evidence type="ECO:0000256" key="3">
    <source>
        <dbReference type="ARBA" id="ARBA00022679"/>
    </source>
</evidence>
<keyword evidence="5" id="KW-0680">Restriction system</keyword>
<evidence type="ECO:0000256" key="7">
    <source>
        <dbReference type="SAM" id="Coils"/>
    </source>
</evidence>
<dbReference type="RefSeq" id="WP_063720522.1">
    <property type="nucleotide sequence ID" value="NZ_LT985164.1"/>
</dbReference>
<comment type="catalytic activity">
    <reaction evidence="6">
        <text>a 2'-deoxyadenosine in DNA + S-adenosyl-L-methionine = an N(6)-methyl-2'-deoxyadenosine in DNA + S-adenosyl-L-homocysteine + H(+)</text>
        <dbReference type="Rhea" id="RHEA:15197"/>
        <dbReference type="Rhea" id="RHEA-COMP:12418"/>
        <dbReference type="Rhea" id="RHEA-COMP:12419"/>
        <dbReference type="ChEBI" id="CHEBI:15378"/>
        <dbReference type="ChEBI" id="CHEBI:57856"/>
        <dbReference type="ChEBI" id="CHEBI:59789"/>
        <dbReference type="ChEBI" id="CHEBI:90615"/>
        <dbReference type="ChEBI" id="CHEBI:90616"/>
        <dbReference type="EC" id="2.1.1.72"/>
    </reaction>
</comment>
<comment type="caution">
    <text evidence="10">The sequence shown here is derived from an EMBL/GenBank/DDBJ whole genome shotgun (WGS) entry which is preliminary data.</text>
</comment>
<evidence type="ECO:0000259" key="8">
    <source>
        <dbReference type="Pfam" id="PF02384"/>
    </source>
</evidence>
<accession>A0A165ZW55</accession>
<gene>
    <name evidence="10" type="ORF">MBORA_16360</name>
</gene>
<evidence type="ECO:0000313" key="10">
    <source>
        <dbReference type="EMBL" id="KZX11246.1"/>
    </source>
</evidence>
<dbReference type="InterPro" id="IPR051537">
    <property type="entry name" value="DNA_Adenine_Mtase"/>
</dbReference>
<dbReference type="GO" id="GO:0008170">
    <property type="term" value="F:N-methyltransferase activity"/>
    <property type="evidence" value="ECO:0007669"/>
    <property type="project" value="InterPro"/>
</dbReference>
<keyword evidence="4" id="KW-0949">S-adenosyl-L-methionine</keyword>
<dbReference type="PANTHER" id="PTHR42933:SF1">
    <property type="entry name" value="SITE-SPECIFIC DNA-METHYLTRANSFERASE (ADENINE-SPECIFIC)"/>
    <property type="match status" value="1"/>
</dbReference>
<evidence type="ECO:0000256" key="1">
    <source>
        <dbReference type="ARBA" id="ARBA00011900"/>
    </source>
</evidence>
<dbReference type="PANTHER" id="PTHR42933">
    <property type="entry name" value="SLR6095 PROTEIN"/>
    <property type="match status" value="1"/>
</dbReference>
<feature type="domain" description="N6 adenine-specific DNA methyltransferase N-terminal" evidence="9">
    <location>
        <begin position="13"/>
        <end position="155"/>
    </location>
</feature>
<dbReference type="PRINTS" id="PR00507">
    <property type="entry name" value="N12N6MTFRASE"/>
</dbReference>
<sequence>MLNTTYTPKRALLKLLNPLKRLMDREASIKYIHYLMFFKYLSDQLEEHFTKIIENKNIMLFEAYEDEVYYDLFKKEAINNFGYFLDYDNLFNNILYENKDKRINIDNLSEAFNQISNTANSNIFKDVFDEIDLISPKLVKVNDEKEELLYYLMEIISKFGYNQEKSIKTLFDTSIDYYLNHIKKTWILAADRDVNKLLANIATLNNEEIESIYDPFLGTGVLLENVFQLTNNPSIYGQDINLTAYNMTIMNLIIHGVDYKKLNLYFGDTISNPGHVGKLFDIIVSVPPFGSAYKVPYEGIKNKERFGNLKIGKSISKLEFYIIMHMIYHLKEDGIIATIVNQSALTRNVDRNIKQFIIDEKNYLDAVINLPPQLFTDSPVPTSILIFKKNRSPDDKVLFINAEGECESQRKKNILKDENIDKIVNTYKTRLEIDKFSKLIDVKSIKENEFNLTISRYIDNYKGEYIELNEAIMKKEKLNQKLEEITEKIQDLELELNLK</sequence>
<evidence type="ECO:0000313" key="11">
    <source>
        <dbReference type="Proteomes" id="UP000077428"/>
    </source>
</evidence>
<dbReference type="Gene3D" id="3.40.50.150">
    <property type="entry name" value="Vaccinia Virus protein VP39"/>
    <property type="match status" value="1"/>
</dbReference>
<evidence type="ECO:0000256" key="6">
    <source>
        <dbReference type="ARBA" id="ARBA00047942"/>
    </source>
</evidence>
<dbReference type="Proteomes" id="UP000077428">
    <property type="component" value="Unassembled WGS sequence"/>
</dbReference>
<name>A0A165ZW55_METOA</name>
<dbReference type="InterPro" id="IPR022749">
    <property type="entry name" value="D12N6_MeTrfase_N"/>
</dbReference>
<keyword evidence="2 10" id="KW-0489">Methyltransferase</keyword>
<evidence type="ECO:0000256" key="4">
    <source>
        <dbReference type="ARBA" id="ARBA00022691"/>
    </source>
</evidence>
<proteinExistence type="predicted"/>
<dbReference type="InterPro" id="IPR038333">
    <property type="entry name" value="T1MK-like_N_sf"/>
</dbReference>
<dbReference type="STRING" id="66851.MBORA_16360"/>
<keyword evidence="3 10" id="KW-0808">Transferase</keyword>
<reference evidence="11" key="1">
    <citation type="journal article" date="2016" name="Genome Announc.">
        <title>Draft Genome Sequences of Methanobrevibacter curvatus DSM11111, Methanobrevibacter cuticularis DSM11139, Methanobrevibacter filiformis DSM11501, and Methanobrevibacter oralis DSM7256.</title>
        <authorList>
            <person name="Poehlein A."/>
            <person name="Seedorf H."/>
        </authorList>
    </citation>
    <scope>NUCLEOTIDE SEQUENCE [LARGE SCALE GENOMIC DNA]</scope>
    <source>
        <strain evidence="11">DSM 7256 / JCM 30027 / ZR</strain>
    </source>
</reference>
<dbReference type="InterPro" id="IPR003356">
    <property type="entry name" value="DNA_methylase_A-5"/>
</dbReference>
<dbReference type="EC" id="2.1.1.72" evidence="1"/>
<dbReference type="REBASE" id="159279">
    <property type="entry name" value="M.Mor7256ORF16360P"/>
</dbReference>
<evidence type="ECO:0000256" key="2">
    <source>
        <dbReference type="ARBA" id="ARBA00022603"/>
    </source>
</evidence>
<dbReference type="GO" id="GO:0003677">
    <property type="term" value="F:DNA binding"/>
    <property type="evidence" value="ECO:0007669"/>
    <property type="project" value="InterPro"/>
</dbReference>
<keyword evidence="11" id="KW-1185">Reference proteome</keyword>
<dbReference type="SUPFAM" id="SSF53335">
    <property type="entry name" value="S-adenosyl-L-methionine-dependent methyltransferases"/>
    <property type="match status" value="1"/>
</dbReference>
<dbReference type="GO" id="GO:0032259">
    <property type="term" value="P:methylation"/>
    <property type="evidence" value="ECO:0007669"/>
    <property type="project" value="UniProtKB-KW"/>
</dbReference>
<evidence type="ECO:0000256" key="5">
    <source>
        <dbReference type="ARBA" id="ARBA00022747"/>
    </source>
</evidence>